<dbReference type="AlphaFoldDB" id="A0A165N552"/>
<dbReference type="EMBL" id="KV425647">
    <property type="protein sequence ID" value="KZT19192.1"/>
    <property type="molecule type" value="Genomic_DNA"/>
</dbReference>
<dbReference type="OrthoDB" id="1924260at2759"/>
<accession>A0A165N552</accession>
<sequence>MRLFLATLQGYNPFTLSSSSSNTGSGAQYDPGVSGFFAHWVVNNASATPAVMDALGNIPSLPSGPQLQELFSFTTGVDASLDWSHTLSPSSASFLDSMGFR</sequence>
<dbReference type="InterPro" id="IPR036959">
    <property type="entry name" value="Peptidase_C12_UCH_sf"/>
</dbReference>
<evidence type="ECO:0000313" key="1">
    <source>
        <dbReference type="EMBL" id="KZT18384.1"/>
    </source>
</evidence>
<evidence type="ECO:0000313" key="2">
    <source>
        <dbReference type="EMBL" id="KZT19192.1"/>
    </source>
</evidence>
<protein>
    <submittedName>
        <fullName evidence="2">Uncharacterized protein</fullName>
    </submittedName>
</protein>
<name>A0A165N552_9AGAM</name>
<proteinExistence type="predicted"/>
<reference evidence="2 3" key="1">
    <citation type="journal article" date="2016" name="Mol. Biol. Evol.">
        <title>Comparative Genomics of Early-Diverging Mushroom-Forming Fungi Provides Insights into the Origins of Lignocellulose Decay Capabilities.</title>
        <authorList>
            <person name="Nagy L.G."/>
            <person name="Riley R."/>
            <person name="Tritt A."/>
            <person name="Adam C."/>
            <person name="Daum C."/>
            <person name="Floudas D."/>
            <person name="Sun H."/>
            <person name="Yadav J.S."/>
            <person name="Pangilinan J."/>
            <person name="Larsson K.H."/>
            <person name="Matsuura K."/>
            <person name="Barry K."/>
            <person name="Labutti K."/>
            <person name="Kuo R."/>
            <person name="Ohm R.A."/>
            <person name="Bhattacharya S.S."/>
            <person name="Shirouzu T."/>
            <person name="Yoshinaga Y."/>
            <person name="Martin F.M."/>
            <person name="Grigoriev I.V."/>
            <person name="Hibbett D.S."/>
        </authorList>
    </citation>
    <scope>NUCLEOTIDE SEQUENCE [LARGE SCALE GENOMIC DNA]</scope>
    <source>
        <strain evidence="2 3">HHB14362 ss-1</strain>
    </source>
</reference>
<evidence type="ECO:0000313" key="3">
    <source>
        <dbReference type="Proteomes" id="UP000076761"/>
    </source>
</evidence>
<dbReference type="GO" id="GO:0006511">
    <property type="term" value="P:ubiquitin-dependent protein catabolic process"/>
    <property type="evidence" value="ECO:0007669"/>
    <property type="project" value="InterPro"/>
</dbReference>
<dbReference type="Proteomes" id="UP000076761">
    <property type="component" value="Unassembled WGS sequence"/>
</dbReference>
<dbReference type="Gene3D" id="3.40.532.10">
    <property type="entry name" value="Peptidase C12, ubiquitin carboxyl-terminal hydrolase"/>
    <property type="match status" value="1"/>
</dbReference>
<dbReference type="EMBL" id="KV425685">
    <property type="protein sequence ID" value="KZT18384.1"/>
    <property type="molecule type" value="Genomic_DNA"/>
</dbReference>
<gene>
    <name evidence="2" type="ORF">NEOLEDRAFT_1183581</name>
    <name evidence="1" type="ORF">NEOLEDRAFT_1184339</name>
</gene>
<keyword evidence="3" id="KW-1185">Reference proteome</keyword>
<dbReference type="STRING" id="1314782.A0A165N552"/>
<organism evidence="2 3">
    <name type="scientific">Neolentinus lepideus HHB14362 ss-1</name>
    <dbReference type="NCBI Taxonomy" id="1314782"/>
    <lineage>
        <taxon>Eukaryota</taxon>
        <taxon>Fungi</taxon>
        <taxon>Dikarya</taxon>
        <taxon>Basidiomycota</taxon>
        <taxon>Agaricomycotina</taxon>
        <taxon>Agaricomycetes</taxon>
        <taxon>Gloeophyllales</taxon>
        <taxon>Gloeophyllaceae</taxon>
        <taxon>Neolentinus</taxon>
    </lineage>
</organism>
<dbReference type="GO" id="GO:0004843">
    <property type="term" value="F:cysteine-type deubiquitinase activity"/>
    <property type="evidence" value="ECO:0007669"/>
    <property type="project" value="InterPro"/>
</dbReference>